<organism evidence="1 2">
    <name type="scientific">Dallia pectoralis</name>
    <name type="common">Alaska blackfish</name>
    <dbReference type="NCBI Taxonomy" id="75939"/>
    <lineage>
        <taxon>Eukaryota</taxon>
        <taxon>Metazoa</taxon>
        <taxon>Chordata</taxon>
        <taxon>Craniata</taxon>
        <taxon>Vertebrata</taxon>
        <taxon>Euteleostomi</taxon>
        <taxon>Actinopterygii</taxon>
        <taxon>Neopterygii</taxon>
        <taxon>Teleostei</taxon>
        <taxon>Protacanthopterygii</taxon>
        <taxon>Esociformes</taxon>
        <taxon>Umbridae</taxon>
        <taxon>Dallia</taxon>
    </lineage>
</organism>
<name>A0ACC2HB87_DALPE</name>
<gene>
    <name evidence="1" type="ORF">DPEC_G00050120</name>
</gene>
<protein>
    <submittedName>
        <fullName evidence="1">Uncharacterized protein</fullName>
    </submittedName>
</protein>
<proteinExistence type="predicted"/>
<accession>A0ACC2HB87</accession>
<evidence type="ECO:0000313" key="2">
    <source>
        <dbReference type="Proteomes" id="UP001157502"/>
    </source>
</evidence>
<reference evidence="1" key="1">
    <citation type="submission" date="2021-05" db="EMBL/GenBank/DDBJ databases">
        <authorList>
            <person name="Pan Q."/>
            <person name="Jouanno E."/>
            <person name="Zahm M."/>
            <person name="Klopp C."/>
            <person name="Cabau C."/>
            <person name="Louis A."/>
            <person name="Berthelot C."/>
            <person name="Parey E."/>
            <person name="Roest Crollius H."/>
            <person name="Montfort J."/>
            <person name="Robinson-Rechavi M."/>
            <person name="Bouchez O."/>
            <person name="Lampietro C."/>
            <person name="Lopez Roques C."/>
            <person name="Donnadieu C."/>
            <person name="Postlethwait J."/>
            <person name="Bobe J."/>
            <person name="Dillon D."/>
            <person name="Chandos A."/>
            <person name="von Hippel F."/>
            <person name="Guiguen Y."/>
        </authorList>
    </citation>
    <scope>NUCLEOTIDE SEQUENCE</scope>
    <source>
        <strain evidence="1">YG-Jan2019</strain>
    </source>
</reference>
<keyword evidence="2" id="KW-1185">Reference proteome</keyword>
<comment type="caution">
    <text evidence="1">The sequence shown here is derived from an EMBL/GenBank/DDBJ whole genome shotgun (WGS) entry which is preliminary data.</text>
</comment>
<dbReference type="EMBL" id="CM055731">
    <property type="protein sequence ID" value="KAJ8013132.1"/>
    <property type="molecule type" value="Genomic_DNA"/>
</dbReference>
<sequence length="1138" mass="125796">MGRVQHHLWVTCVLLLQGGLIQSGDAQVLVEFQSGPLYRVIGYPLTISCNVSGFTNPSAQQDFRFSFYKPNKPDTEILIISTDDPNFGMATHSRRVMDGKITVERRSVTSVLFKVLSLEEGDEGVYECFTPNKEAKFGGKYNDRTSVKVIKDTLTASSIGPASLSLSEGDALTLQCLASSNTFQHTHRSVTWYLHGDGEAKPRPVISLDRNLIVTPGPGFEQRYRDGFIGLDKVEDARYRLKMSRIEMSDAGSIYCQAQEWIQDTDQSWYSMTQKDAQPTNLTVKAIEVAPDTGSMGVKIKVNKPQLQIGERLDVTCTVDVQGMTGQFFSVAWIKDDRELAKIGPTGVLSVAPEYEGQQREGELEVVRMGERTHLLTRQRVTTEDQGVFHCRAWSHEFKNWGSPVGPGQDSRTELITIKDTESDLAVAMDTQTGNIIEGGELRLICKVTGVKNQLSVTWKRRSASVATGPYSDIISLSQVGVLDVGAEFKQRKVVTLRPTVDTFVLELSDVTSSDAGTYQCTVTERGAGANHNVRSQIANVEIQSIESLLKVQLASRGAQVTVGGEADLICRVRGPNVPVNVRWSLKREGESSPEDILTLSNTGDISWRGDQSSYQLTVTTSPGQVHHKLRIIQASRREAGQYKCEITAFSQGRYREPQSSNQLAVSIQTPESALTLTSSPSLLDQSLNTDIHMECSVAKATSESSRFAVTWLAQKNEQGNQTVLSSDRDAVETLGEGLSTEPRVSMRRHEGRSFVLTIRQARSSDSGRYFCVVEEWLQAPLGQWYNLLPSSAAIELRLKETVSDLALDKTNKELAVREGDGVELTCTLTNGASDPTSLYTLTWFYMKSGSSAFNVPLVIVGHDGILNYPEDQRNHGPQDLRGRLIFSRPTHSTFQLDLQRAQQGDSGAYLCQVDQYKLSNDGQWEQTASDKSGTTNLTVKRTESALTLTSSPSLLDQSLNTDIHMECSVAKATSESSRFAVTWLAQKNEQGNQTVLSSDRDAVETLGEGLSTEPRVSMRRHEGRSFVLTIRQARSSDSGRYFCVVGEWLQDPLGQWYNLLPSSAAIELRLKETDPGSSPESGCRTEYVLTFFIPIVCLLVMLIIVLSIKLKRRGSAGNKKQLPSLWAEENPLKPVPE</sequence>
<evidence type="ECO:0000313" key="1">
    <source>
        <dbReference type="EMBL" id="KAJ8013132.1"/>
    </source>
</evidence>
<dbReference type="Proteomes" id="UP001157502">
    <property type="component" value="Chromosome 4"/>
</dbReference>